<reference evidence="2" key="1">
    <citation type="journal article" date="2014" name="Front. Microbiol.">
        <title>High frequency of phylogenetically diverse reductive dehalogenase-homologous genes in deep subseafloor sedimentary metagenomes.</title>
        <authorList>
            <person name="Kawai M."/>
            <person name="Futagami T."/>
            <person name="Toyoda A."/>
            <person name="Takaki Y."/>
            <person name="Nishi S."/>
            <person name="Hori S."/>
            <person name="Arai W."/>
            <person name="Tsubouchi T."/>
            <person name="Morono Y."/>
            <person name="Uchiyama I."/>
            <person name="Ito T."/>
            <person name="Fujiyama A."/>
            <person name="Inagaki F."/>
            <person name="Takami H."/>
        </authorList>
    </citation>
    <scope>NUCLEOTIDE SEQUENCE</scope>
    <source>
        <strain evidence="2">Expedition CK06-06</strain>
    </source>
</reference>
<dbReference type="AlphaFoldDB" id="X1V775"/>
<name>X1V775_9ZZZZ</name>
<organism evidence="2">
    <name type="scientific">marine sediment metagenome</name>
    <dbReference type="NCBI Taxonomy" id="412755"/>
    <lineage>
        <taxon>unclassified sequences</taxon>
        <taxon>metagenomes</taxon>
        <taxon>ecological metagenomes</taxon>
    </lineage>
</organism>
<accession>X1V775</accession>
<feature type="transmembrane region" description="Helical" evidence="1">
    <location>
        <begin position="6"/>
        <end position="29"/>
    </location>
</feature>
<keyword evidence="1" id="KW-1133">Transmembrane helix</keyword>
<evidence type="ECO:0000313" key="2">
    <source>
        <dbReference type="EMBL" id="GAJ08311.1"/>
    </source>
</evidence>
<comment type="caution">
    <text evidence="2">The sequence shown here is derived from an EMBL/GenBank/DDBJ whole genome shotgun (WGS) entry which is preliminary data.</text>
</comment>
<sequence>MPEIFNLIVTAIIAVLVFITGQIILKFVIEPIQNLNKFKGELTHTLTFYMAYITNPTYDSKADDATKAKQEKKIEEVFYIFRDLACEILKLYNVIPRYNFWRKPFNFIVRDNPLPESIVIQKVHRDLIFLSNSIHITENQNEKMRENNKRIDKIINEFNLKIRYPHFEPSQKK</sequence>
<keyword evidence="1" id="KW-0812">Transmembrane</keyword>
<gene>
    <name evidence="2" type="ORF">S12H4_45327</name>
</gene>
<proteinExistence type="predicted"/>
<keyword evidence="1" id="KW-0472">Membrane</keyword>
<protein>
    <submittedName>
        <fullName evidence="2">Uncharacterized protein</fullName>
    </submittedName>
</protein>
<evidence type="ECO:0000256" key="1">
    <source>
        <dbReference type="SAM" id="Phobius"/>
    </source>
</evidence>
<dbReference type="EMBL" id="BARW01028019">
    <property type="protein sequence ID" value="GAJ08311.1"/>
    <property type="molecule type" value="Genomic_DNA"/>
</dbReference>